<keyword evidence="4" id="KW-1185">Reference proteome</keyword>
<dbReference type="Proteomes" id="UP000031121">
    <property type="component" value="Chromosome"/>
</dbReference>
<name>A0A0A8B5D0_9ACTN</name>
<feature type="domain" description="Aminotransferase class I/classII large" evidence="2">
    <location>
        <begin position="50"/>
        <end position="353"/>
    </location>
</feature>
<dbReference type="KEGG" id="cbac:JI75_08630"/>
<dbReference type="STRING" id="1531429.JI75_08630"/>
<dbReference type="NCBIfam" id="NF005593">
    <property type="entry name" value="PRK07324.1"/>
    <property type="match status" value="1"/>
</dbReference>
<evidence type="ECO:0000313" key="3">
    <source>
        <dbReference type="EMBL" id="AJC12706.1"/>
    </source>
</evidence>
<dbReference type="Pfam" id="PF00155">
    <property type="entry name" value="Aminotran_1_2"/>
    <property type="match status" value="1"/>
</dbReference>
<dbReference type="InterPro" id="IPR004838">
    <property type="entry name" value="NHTrfase_class1_PyrdxlP-BS"/>
</dbReference>
<protein>
    <recommendedName>
        <fullName evidence="1">Aminotransferase</fullName>
        <ecNumber evidence="1">2.6.1.-</ecNumber>
    </recommendedName>
</protein>
<dbReference type="PANTHER" id="PTHR43510">
    <property type="entry name" value="AMINOTRANSFERASE FUNCTION, HYPOTHETICAL (EUROFUNG)"/>
    <property type="match status" value="1"/>
</dbReference>
<dbReference type="OrthoDB" id="9763453at2"/>
<dbReference type="PROSITE" id="PS00105">
    <property type="entry name" value="AA_TRANSFER_CLASS_1"/>
    <property type="match status" value="1"/>
</dbReference>
<dbReference type="HOGENOM" id="CLU_017584_4_4_11"/>
<dbReference type="EC" id="2.6.1.-" evidence="1"/>
<dbReference type="RefSeq" id="WP_039690877.1">
    <property type="nucleotide sequence ID" value="NZ_CP009302.1"/>
</dbReference>
<comment type="cofactor">
    <cofactor evidence="1">
        <name>pyridoxal 5'-phosphate</name>
        <dbReference type="ChEBI" id="CHEBI:597326"/>
    </cofactor>
</comment>
<dbReference type="SUPFAM" id="SSF53383">
    <property type="entry name" value="PLP-dependent transferases"/>
    <property type="match status" value="1"/>
</dbReference>
<reference evidence="3 4" key="2">
    <citation type="journal article" date="2015" name="Genome Announc.">
        <title>Complete Genome Sequence of Coriobacteriaceae Strain 68-1-3, a Novel Mucus-Degrading Isolate from the Swine Intestinal Tract.</title>
        <authorList>
            <person name="Looft T."/>
            <person name="Bayles D.O."/>
            <person name="Alt D.P."/>
            <person name="Stanton T.B."/>
        </authorList>
    </citation>
    <scope>NUCLEOTIDE SEQUENCE [LARGE SCALE GENOMIC DNA]</scope>
    <source>
        <strain evidence="3 4">68-1-3</strain>
    </source>
</reference>
<comment type="similarity">
    <text evidence="1">Belongs to the class-I pyridoxal-phosphate-dependent aminotransferase family.</text>
</comment>
<evidence type="ECO:0000259" key="2">
    <source>
        <dbReference type="Pfam" id="PF00155"/>
    </source>
</evidence>
<dbReference type="AlphaFoldDB" id="A0A0A8B5D0"/>
<evidence type="ECO:0000313" key="4">
    <source>
        <dbReference type="Proteomes" id="UP000031121"/>
    </source>
</evidence>
<organism evidence="3 4">
    <name type="scientific">Berryella intestinalis</name>
    <dbReference type="NCBI Taxonomy" id="1531429"/>
    <lineage>
        <taxon>Bacteria</taxon>
        <taxon>Bacillati</taxon>
        <taxon>Actinomycetota</taxon>
        <taxon>Coriobacteriia</taxon>
        <taxon>Eggerthellales</taxon>
        <taxon>Eggerthellaceae</taxon>
        <taxon>Berryella</taxon>
    </lineage>
</organism>
<proteinExistence type="inferred from homology"/>
<gene>
    <name evidence="3" type="ORF">JI75_08630</name>
</gene>
<dbReference type="InterPro" id="IPR015421">
    <property type="entry name" value="PyrdxlP-dep_Trfase_major"/>
</dbReference>
<evidence type="ECO:0000256" key="1">
    <source>
        <dbReference type="RuleBase" id="RU000481"/>
    </source>
</evidence>
<dbReference type="Gene3D" id="3.90.1150.10">
    <property type="entry name" value="Aspartate Aminotransferase, domain 1"/>
    <property type="match status" value="1"/>
</dbReference>
<dbReference type="InterPro" id="IPR015424">
    <property type="entry name" value="PyrdxlP-dep_Trfase"/>
</dbReference>
<dbReference type="EMBL" id="CP009302">
    <property type="protein sequence ID" value="AJC12706.1"/>
    <property type="molecule type" value="Genomic_DNA"/>
</dbReference>
<reference evidence="4" key="1">
    <citation type="submission" date="2014-08" db="EMBL/GenBank/DDBJ databases">
        <title>Coriobacteriaceae sp. complete genome.</title>
        <authorList>
            <person name="Looft T."/>
            <person name="Bayles D.O."/>
            <person name="Stanton T.B."/>
        </authorList>
    </citation>
    <scope>NUCLEOTIDE SEQUENCE [LARGE SCALE GENOMIC DNA]</scope>
    <source>
        <strain evidence="4">68-1-3</strain>
    </source>
</reference>
<dbReference type="PANTHER" id="PTHR43510:SF1">
    <property type="entry name" value="AMINOTRANSFERASE FUNCTION, HYPOTHETICAL (EUROFUNG)"/>
    <property type="match status" value="1"/>
</dbReference>
<dbReference type="InterPro" id="IPR015422">
    <property type="entry name" value="PyrdxlP-dep_Trfase_small"/>
</dbReference>
<dbReference type="InterPro" id="IPR004839">
    <property type="entry name" value="Aminotransferase_I/II_large"/>
</dbReference>
<sequence length="373" mass="41704">MDIRTIGVEDFLNVWEHEATWDIAQSTIDSLTMEEILALSGDAGARFYEALDGKKMNYGWIDGSAEFREEVAALYRSVDPANVLQTNGGTGANLNAIMALVSPGDHVVAEYPTYQPLYDLPAALGAEVDRWVIHEEDGWQPRIDELKALVRKDTKLICINNASNPLGTCISKDLLQEIVEVARSVDAWLLCDEVFFPIEDVDDYVSVVDVYDKGVATNSISKRFSVPAARVGWTVSNKELADRMRVLRDYTMICAGVFNDALATLVLRNRDAILDRNLGIIRKNRAIVQEWIDKEPRVSWVPPKGVSVSYIRLDIPEDDEKFCLDLLRDEGVLLVPGSRFELPRGARLGFCASEPVLRTGLDILSSYLKCKFD</sequence>
<keyword evidence="1 3" id="KW-0808">Transferase</keyword>
<keyword evidence="1 3" id="KW-0032">Aminotransferase</keyword>
<dbReference type="Gene3D" id="3.40.640.10">
    <property type="entry name" value="Type I PLP-dependent aspartate aminotransferase-like (Major domain)"/>
    <property type="match status" value="1"/>
</dbReference>
<dbReference type="CDD" id="cd00609">
    <property type="entry name" value="AAT_like"/>
    <property type="match status" value="1"/>
</dbReference>
<accession>A0A0A8B5D0</accession>
<dbReference type="GO" id="GO:0030170">
    <property type="term" value="F:pyridoxal phosphate binding"/>
    <property type="evidence" value="ECO:0007669"/>
    <property type="project" value="InterPro"/>
</dbReference>
<dbReference type="GO" id="GO:0008483">
    <property type="term" value="F:transaminase activity"/>
    <property type="evidence" value="ECO:0007669"/>
    <property type="project" value="UniProtKB-KW"/>
</dbReference>